<organism evidence="2 3">
    <name type="scientific">Wenjunlia vitaminophila</name>
    <name type="common">Streptomyces vitaminophilus</name>
    <dbReference type="NCBI Taxonomy" id="76728"/>
    <lineage>
        <taxon>Bacteria</taxon>
        <taxon>Bacillati</taxon>
        <taxon>Actinomycetota</taxon>
        <taxon>Actinomycetes</taxon>
        <taxon>Kitasatosporales</taxon>
        <taxon>Streptomycetaceae</taxon>
        <taxon>Wenjunlia</taxon>
    </lineage>
</organism>
<sequence length="286" mass="29459">MSTSFEDRLVEELKREARVTAAGWPEPERRRVFTPTRTVTGLVTAAAAVGAFVALPGGGAGTPAYAVEKTDNGGVVVHISDWPHGDDEVAEFTRMLRDAGVSTVYNPPEGYLCQPLPDGVAERSPSGPKGVHTEFHRSFVGGATVIGPEVAQVTGPGAPAAGLDKNTSGSPEKGTSQGEGDKGTTEKGTSQGEGDKGTTEKGTSQGEGDKGTTEKGTSQGEGDKGTRTTAGSDEGASRQSNGDRSTDQEFTYHLKEGDTAILSDSRTMDSIAFVKGACAPVAKAAK</sequence>
<dbReference type="Proteomes" id="UP000050867">
    <property type="component" value="Unassembled WGS sequence"/>
</dbReference>
<dbReference type="RefSeq" id="WP_018381687.1">
    <property type="nucleotide sequence ID" value="NZ_LLZU01000005.1"/>
</dbReference>
<dbReference type="OrthoDB" id="4321163at2"/>
<evidence type="ECO:0000256" key="1">
    <source>
        <dbReference type="SAM" id="MobiDB-lite"/>
    </source>
</evidence>
<feature type="compositionally biased region" description="Polar residues" evidence="1">
    <location>
        <begin position="165"/>
        <end position="176"/>
    </location>
</feature>
<name>A0A0T6LWL3_WENVI</name>
<protein>
    <submittedName>
        <fullName evidence="2">Uncharacterized protein</fullName>
    </submittedName>
</protein>
<feature type="compositionally biased region" description="Polar residues" evidence="1">
    <location>
        <begin position="227"/>
        <end position="243"/>
    </location>
</feature>
<evidence type="ECO:0000313" key="3">
    <source>
        <dbReference type="Proteomes" id="UP000050867"/>
    </source>
</evidence>
<comment type="caution">
    <text evidence="2">The sequence shown here is derived from an EMBL/GenBank/DDBJ whole genome shotgun (WGS) entry which is preliminary data.</text>
</comment>
<dbReference type="AlphaFoldDB" id="A0A0T6LWL3"/>
<proteinExistence type="predicted"/>
<reference evidence="2 3" key="1">
    <citation type="submission" date="2015-10" db="EMBL/GenBank/DDBJ databases">
        <title>Draft genome sequence of pyrrolomycin-producing Streptomyces vitaminophilus.</title>
        <authorList>
            <person name="Graham D.E."/>
            <person name="Mahan K.M."/>
            <person name="Klingeman D.M."/>
            <person name="Hettich R.L."/>
            <person name="Parry R.J."/>
        </authorList>
    </citation>
    <scope>NUCLEOTIDE SEQUENCE [LARGE SCALE GENOMIC DNA]</scope>
    <source>
        <strain evidence="2 3">ATCC 31673</strain>
    </source>
</reference>
<feature type="region of interest" description="Disordered" evidence="1">
    <location>
        <begin position="150"/>
        <end position="250"/>
    </location>
</feature>
<dbReference type="EMBL" id="LLZU01000005">
    <property type="protein sequence ID" value="KRV50445.1"/>
    <property type="molecule type" value="Genomic_DNA"/>
</dbReference>
<gene>
    <name evidence="2" type="ORF">AQ490_15270</name>
</gene>
<accession>A0A0T6LWL3</accession>
<evidence type="ECO:0000313" key="2">
    <source>
        <dbReference type="EMBL" id="KRV50445.1"/>
    </source>
</evidence>
<keyword evidence="3" id="KW-1185">Reference proteome</keyword>